<comment type="similarity">
    <text evidence="17">Belongs to the TRAFAC class TrmE-Era-EngA-EngB-Septin-like GTPase superfamily. FeoB GTPase (TC 9.A.8) family.</text>
</comment>
<evidence type="ECO:0000256" key="10">
    <source>
        <dbReference type="ARBA" id="ARBA00023004"/>
    </source>
</evidence>
<dbReference type="EMBL" id="AFGF01000173">
    <property type="protein sequence ID" value="EGO62730.1"/>
    <property type="molecule type" value="Genomic_DNA"/>
</dbReference>
<gene>
    <name evidence="19" type="ORF">ALO_16602</name>
</gene>
<keyword evidence="20" id="KW-1185">Reference proteome</keyword>
<dbReference type="Gene3D" id="1.10.287.1770">
    <property type="match status" value="1"/>
</dbReference>
<dbReference type="Proteomes" id="UP000003240">
    <property type="component" value="Unassembled WGS sequence"/>
</dbReference>
<keyword evidence="3 17" id="KW-0813">Transport</keyword>
<keyword evidence="5 17" id="KW-0410">Iron transport</keyword>
<evidence type="ECO:0000313" key="20">
    <source>
        <dbReference type="Proteomes" id="UP000003240"/>
    </source>
</evidence>
<feature type="transmembrane region" description="Helical" evidence="17">
    <location>
        <begin position="691"/>
        <end position="716"/>
    </location>
</feature>
<organism evidence="19 20">
    <name type="scientific">Acetonema longum DSM 6540</name>
    <dbReference type="NCBI Taxonomy" id="1009370"/>
    <lineage>
        <taxon>Bacteria</taxon>
        <taxon>Bacillati</taxon>
        <taxon>Bacillota</taxon>
        <taxon>Negativicutes</taxon>
        <taxon>Acetonemataceae</taxon>
        <taxon>Acetonema</taxon>
    </lineage>
</organism>
<dbReference type="FunFam" id="3.40.50.300:FF:000426">
    <property type="entry name" value="Ferrous iron transport protein B"/>
    <property type="match status" value="1"/>
</dbReference>
<keyword evidence="12 15" id="KW-0342">GTP-binding</keyword>
<dbReference type="NCBIfam" id="TIGR00231">
    <property type="entry name" value="small_GTP"/>
    <property type="match status" value="1"/>
</dbReference>
<keyword evidence="4" id="KW-1003">Cell membrane</keyword>
<evidence type="ECO:0000256" key="2">
    <source>
        <dbReference type="ARBA" id="ARBA00004429"/>
    </source>
</evidence>
<comment type="caution">
    <text evidence="19">The sequence shown here is derived from an EMBL/GenBank/DDBJ whole genome shotgun (WGS) entry which is preliminary data.</text>
</comment>
<keyword evidence="6" id="KW-0997">Cell inner membrane</keyword>
<proteinExistence type="inferred from homology"/>
<feature type="binding site" evidence="16">
    <location>
        <position position="29"/>
    </location>
    <ligand>
        <name>Mg(2+)</name>
        <dbReference type="ChEBI" id="CHEBI:18420"/>
        <label>2</label>
    </ligand>
</feature>
<dbReference type="Gene3D" id="3.40.50.300">
    <property type="entry name" value="P-loop containing nucleotide triphosphate hydrolases"/>
    <property type="match status" value="1"/>
</dbReference>
<feature type="transmembrane region" description="Helical" evidence="17">
    <location>
        <begin position="463"/>
        <end position="482"/>
    </location>
</feature>
<keyword evidence="8 15" id="KW-0547">Nucleotide-binding</keyword>
<dbReference type="GO" id="GO:0015093">
    <property type="term" value="F:ferrous iron transmembrane transporter activity"/>
    <property type="evidence" value="ECO:0007669"/>
    <property type="project" value="UniProtKB-UniRule"/>
</dbReference>
<dbReference type="PANTHER" id="PTHR43185:SF1">
    <property type="entry name" value="FE(2+) TRANSPORTER FEOB"/>
    <property type="match status" value="1"/>
</dbReference>
<feature type="transmembrane region" description="Helical" evidence="17">
    <location>
        <begin position="429"/>
        <end position="456"/>
    </location>
</feature>
<evidence type="ECO:0000256" key="9">
    <source>
        <dbReference type="ARBA" id="ARBA00022989"/>
    </source>
</evidence>
<feature type="binding site" evidence="15">
    <location>
        <begin position="60"/>
        <end position="63"/>
    </location>
    <ligand>
        <name>GTP</name>
        <dbReference type="ChEBI" id="CHEBI:37565"/>
        <label>1</label>
    </ligand>
</feature>
<feature type="binding site" evidence="15">
    <location>
        <begin position="120"/>
        <end position="123"/>
    </location>
    <ligand>
        <name>GTP</name>
        <dbReference type="ChEBI" id="CHEBI:37565"/>
        <label>1</label>
    </ligand>
</feature>
<evidence type="ECO:0000256" key="12">
    <source>
        <dbReference type="ARBA" id="ARBA00023134"/>
    </source>
</evidence>
<evidence type="ECO:0000256" key="1">
    <source>
        <dbReference type="ARBA" id="ARBA00003926"/>
    </source>
</evidence>
<name>F7NMJ0_9FIRM</name>
<feature type="transmembrane region" description="Helical" evidence="17">
    <location>
        <begin position="295"/>
        <end position="315"/>
    </location>
</feature>
<dbReference type="InterPro" id="IPR027417">
    <property type="entry name" value="P-loop_NTPase"/>
</dbReference>
<evidence type="ECO:0000256" key="5">
    <source>
        <dbReference type="ARBA" id="ARBA00022496"/>
    </source>
</evidence>
<sequence>MSTKGKVYTVALAGNPNSGKTTIFNMLTGSKQHVGNYPGVTVEKREGSCSYNDVQLRIIDLPGTYSLTARAEDELVARQYILQEQPDVVVNVLDTANLERNLYLSLQLLELGRPLVLALNMADIAQQRGMKVDMERLSRLLGISVVNTVGNRSKGIKELLSSVYETVQSAGKKDAFTVNYGPELEAAVSNLTELLLSGNPAGGQYPARWMAIKLLENDQEIIALVKNAANGDKILQLAVEVRMALAKEAGEDAEMLIANRRYAHLDRIIKEVLVAENQDRLTLSDRLDQVLTSRIFGLPIFFALMWLLFNMVFTLSEQPAGWIEDGVALLGEWAGTYLPDGDLKSLVVDGMIGGVGGVIVFLPNIILLFLGIAILEDSGYMARAAFIMDRIMRAVGLHGKSFIPMLIGFGCGVPAVMGARTLENPRDRLVTILVVPLMSCSARLPVYTVLISAFFASEMAGTVLFSIYLAGIILAILMARIFRSFLLTGEAEPFVMEMPPYHVPTVRSILIHMWERCMLYLKKAGTVILAVSVIIWFLSSYPKEIEYSKDYEALTAAAEAAFTEQVAKEVAAPLNIEKIEDHSALAELIAKVKDLDETLAASGEELGEDSEEYRQAEIARDNEVAALKTANPAIFSAAAQYLELEAARDATAEQLAREQAGEDLAGSYAGGIGHAIEPLIKPLGFDWKIGIALFAGFAAKEVVVSTLGTIYSIGAVDETSVEITKMLAQDPTFSPLVAYTLMLFVLIYVPCLAAMAVIRRETNSWRWTFFTMGYTIALAWIVSFIVYRGGLLLGY</sequence>
<evidence type="ECO:0000256" key="16">
    <source>
        <dbReference type="PIRSR" id="PIRSR603373-2"/>
    </source>
</evidence>
<feature type="binding site" evidence="15">
    <location>
        <begin position="14"/>
        <end position="21"/>
    </location>
    <ligand>
        <name>GTP</name>
        <dbReference type="ChEBI" id="CHEBI:37565"/>
        <label>1</label>
    </ligand>
</feature>
<evidence type="ECO:0000256" key="11">
    <source>
        <dbReference type="ARBA" id="ARBA00023065"/>
    </source>
</evidence>
<evidence type="ECO:0000256" key="15">
    <source>
        <dbReference type="PIRSR" id="PIRSR603373-1"/>
    </source>
</evidence>
<evidence type="ECO:0000259" key="18">
    <source>
        <dbReference type="PROSITE" id="PS51711"/>
    </source>
</evidence>
<dbReference type="Pfam" id="PF07670">
    <property type="entry name" value="Gate"/>
    <property type="match status" value="2"/>
</dbReference>
<keyword evidence="11" id="KW-0406">Ion transport</keyword>
<dbReference type="STRING" id="1009370.ALO_16602"/>
<dbReference type="CDD" id="cd01879">
    <property type="entry name" value="FeoB"/>
    <property type="match status" value="1"/>
</dbReference>
<feature type="transmembrane region" description="Helical" evidence="17">
    <location>
        <begin position="520"/>
        <end position="539"/>
    </location>
</feature>
<feature type="transmembrane region" description="Helical" evidence="17">
    <location>
        <begin position="395"/>
        <end position="417"/>
    </location>
</feature>
<keyword evidence="13 17" id="KW-0472">Membrane</keyword>
<evidence type="ECO:0000256" key="7">
    <source>
        <dbReference type="ARBA" id="ARBA00022692"/>
    </source>
</evidence>
<feature type="transmembrane region" description="Helical" evidence="17">
    <location>
        <begin position="736"/>
        <end position="758"/>
    </location>
</feature>
<feature type="domain" description="FeoB-type G" evidence="18">
    <location>
        <begin position="7"/>
        <end position="169"/>
    </location>
</feature>
<dbReference type="SUPFAM" id="SSF52540">
    <property type="entry name" value="P-loop containing nucleoside triphosphate hydrolases"/>
    <property type="match status" value="1"/>
</dbReference>
<dbReference type="RefSeq" id="WP_004097746.1">
    <property type="nucleotide sequence ID" value="NZ_AFGF01000173.1"/>
</dbReference>
<dbReference type="Pfam" id="PF17910">
    <property type="entry name" value="FeoB_Cyto"/>
    <property type="match status" value="1"/>
</dbReference>
<dbReference type="AlphaFoldDB" id="F7NMJ0"/>
<evidence type="ECO:0000256" key="17">
    <source>
        <dbReference type="RuleBase" id="RU362098"/>
    </source>
</evidence>
<dbReference type="Pfam" id="PF02421">
    <property type="entry name" value="FeoB_N"/>
    <property type="match status" value="1"/>
</dbReference>
<reference evidence="19 20" key="1">
    <citation type="journal article" date="2011" name="EMBO J.">
        <title>Structural diversity of bacterial flagellar motors.</title>
        <authorList>
            <person name="Chen S."/>
            <person name="Beeby M."/>
            <person name="Murphy G.E."/>
            <person name="Leadbetter J.R."/>
            <person name="Hendrixson D.R."/>
            <person name="Briegel A."/>
            <person name="Li Z."/>
            <person name="Shi J."/>
            <person name="Tocheva E.I."/>
            <person name="Muller A."/>
            <person name="Dobro M.J."/>
            <person name="Jensen G.J."/>
        </authorList>
    </citation>
    <scope>NUCLEOTIDE SEQUENCE [LARGE SCALE GENOMIC DNA]</scope>
    <source>
        <strain evidence="19 20">DSM 6540</strain>
    </source>
</reference>
<evidence type="ECO:0000256" key="8">
    <source>
        <dbReference type="ARBA" id="ARBA00022741"/>
    </source>
</evidence>
<accession>F7NMJ0</accession>
<comment type="subcellular location">
    <subcellularLocation>
        <location evidence="2">Cell inner membrane</location>
        <topology evidence="2">Multi-pass membrane protein</topology>
    </subcellularLocation>
    <subcellularLocation>
        <location evidence="17">Cell membrane</location>
        <topology evidence="17">Multi-pass membrane protein</topology>
    </subcellularLocation>
</comment>
<dbReference type="eggNOG" id="COG0370">
    <property type="taxonomic scope" value="Bacteria"/>
</dbReference>
<dbReference type="InterPro" id="IPR030389">
    <property type="entry name" value="G_FEOB_dom"/>
</dbReference>
<keyword evidence="7 17" id="KW-0812">Transmembrane</keyword>
<dbReference type="PRINTS" id="PR00326">
    <property type="entry name" value="GTP1OBG"/>
</dbReference>
<dbReference type="PROSITE" id="PS51711">
    <property type="entry name" value="G_FEOB"/>
    <property type="match status" value="1"/>
</dbReference>
<dbReference type="InterPro" id="IPR011640">
    <property type="entry name" value="Fe2_transport_prot_B_C"/>
</dbReference>
<dbReference type="OrthoDB" id="9809127at2"/>
<dbReference type="InterPro" id="IPR005225">
    <property type="entry name" value="Small_GTP-bd"/>
</dbReference>
<keyword evidence="10 17" id="KW-0408">Iron</keyword>
<protein>
    <recommendedName>
        <fullName evidence="14 17">Ferrous iron transport protein B</fullName>
    </recommendedName>
</protein>
<dbReference type="GO" id="GO:0005886">
    <property type="term" value="C:plasma membrane"/>
    <property type="evidence" value="ECO:0007669"/>
    <property type="project" value="UniProtKB-SubCell"/>
</dbReference>
<evidence type="ECO:0000256" key="14">
    <source>
        <dbReference type="NCBIfam" id="TIGR00437"/>
    </source>
</evidence>
<feature type="binding site" evidence="16">
    <location>
        <position position="25"/>
    </location>
    <ligand>
        <name>Mg(2+)</name>
        <dbReference type="ChEBI" id="CHEBI:18420"/>
        <label>2</label>
    </ligand>
</feature>
<dbReference type="InterPro" id="IPR011642">
    <property type="entry name" value="Gate_dom"/>
</dbReference>
<keyword evidence="16" id="KW-0460">Magnesium</keyword>
<feature type="transmembrane region" description="Helical" evidence="17">
    <location>
        <begin position="765"/>
        <end position="787"/>
    </location>
</feature>
<dbReference type="NCBIfam" id="TIGR00437">
    <property type="entry name" value="feoB"/>
    <property type="match status" value="1"/>
</dbReference>
<evidence type="ECO:0000313" key="19">
    <source>
        <dbReference type="EMBL" id="EGO62730.1"/>
    </source>
</evidence>
<dbReference type="GO" id="GO:0005525">
    <property type="term" value="F:GTP binding"/>
    <property type="evidence" value="ECO:0007669"/>
    <property type="project" value="UniProtKB-KW"/>
</dbReference>
<feature type="binding site" evidence="16">
    <location>
        <position position="28"/>
    </location>
    <ligand>
        <name>Mg(2+)</name>
        <dbReference type="ChEBI" id="CHEBI:18420"/>
        <label>2</label>
    </ligand>
</feature>
<evidence type="ECO:0000256" key="6">
    <source>
        <dbReference type="ARBA" id="ARBA00022519"/>
    </source>
</evidence>
<dbReference type="InterPro" id="IPR041069">
    <property type="entry name" value="FeoB_Cyto"/>
</dbReference>
<dbReference type="InterPro" id="IPR003373">
    <property type="entry name" value="Fe2_transport_prot-B"/>
</dbReference>
<dbReference type="PANTHER" id="PTHR43185">
    <property type="entry name" value="FERROUS IRON TRANSPORT PROTEIN B"/>
    <property type="match status" value="1"/>
</dbReference>
<evidence type="ECO:0000256" key="3">
    <source>
        <dbReference type="ARBA" id="ARBA00022448"/>
    </source>
</evidence>
<feature type="binding site" evidence="15">
    <location>
        <begin position="39"/>
        <end position="43"/>
    </location>
    <ligand>
        <name>GTP</name>
        <dbReference type="ChEBI" id="CHEBI:37565"/>
        <label>1</label>
    </ligand>
</feature>
<dbReference type="InterPro" id="IPR006073">
    <property type="entry name" value="GTP-bd"/>
</dbReference>
<dbReference type="Pfam" id="PF07664">
    <property type="entry name" value="FeoB_C"/>
    <property type="match status" value="1"/>
</dbReference>
<keyword evidence="16" id="KW-0479">Metal-binding</keyword>
<dbReference type="GO" id="GO:0046872">
    <property type="term" value="F:metal ion binding"/>
    <property type="evidence" value="ECO:0007669"/>
    <property type="project" value="UniProtKB-KW"/>
</dbReference>
<feature type="transmembrane region" description="Helical" evidence="17">
    <location>
        <begin position="351"/>
        <end position="375"/>
    </location>
</feature>
<comment type="function">
    <text evidence="1 17">Probable transporter of a GTP-driven Fe(2+) uptake system.</text>
</comment>
<evidence type="ECO:0000256" key="4">
    <source>
        <dbReference type="ARBA" id="ARBA00022475"/>
    </source>
</evidence>
<dbReference type="InterPro" id="IPR050860">
    <property type="entry name" value="FeoB_GTPase"/>
</dbReference>
<keyword evidence="9 17" id="KW-1133">Transmembrane helix</keyword>
<evidence type="ECO:0000256" key="13">
    <source>
        <dbReference type="ARBA" id="ARBA00023136"/>
    </source>
</evidence>